<comment type="caution">
    <text evidence="2">The sequence shown here is derived from an EMBL/GenBank/DDBJ whole genome shotgun (WGS) entry which is preliminary data.</text>
</comment>
<feature type="compositionally biased region" description="Polar residues" evidence="1">
    <location>
        <begin position="1"/>
        <end position="10"/>
    </location>
</feature>
<sequence length="208" mass="23413">MNLFDSPSHSKNTDGRKEKITNKGSISISRENNGGQKGENKEKAVIVAGDREVESVAESLGEVMISNTYEEGTIGTRRRLVNVGKFKVSFSRNVPEETKTSTCNKLGFKQVTNHSRYLGLPIDFVRSKKELFYFALDRVWKKLNGWKKKALSGAGGEVLIKVFAQVILSYIMSCYRFPEGCYQEIERMVARFSWGKKEAPVAKMGKVI</sequence>
<dbReference type="AlphaFoldDB" id="A0A9D5BKN8"/>
<evidence type="ECO:0000256" key="1">
    <source>
        <dbReference type="SAM" id="MobiDB-lite"/>
    </source>
</evidence>
<feature type="region of interest" description="Disordered" evidence="1">
    <location>
        <begin position="1"/>
        <end position="42"/>
    </location>
</feature>
<dbReference type="PANTHER" id="PTHR33116">
    <property type="entry name" value="REVERSE TRANSCRIPTASE ZINC-BINDING DOMAIN-CONTAINING PROTEIN-RELATED-RELATED"/>
    <property type="match status" value="1"/>
</dbReference>
<evidence type="ECO:0000313" key="2">
    <source>
        <dbReference type="EMBL" id="KAI5445463.1"/>
    </source>
</evidence>
<reference evidence="2 3" key="1">
    <citation type="journal article" date="2022" name="Nat. Genet.">
        <title>Improved pea reference genome and pan-genome highlight genomic features and evolutionary characteristics.</title>
        <authorList>
            <person name="Yang T."/>
            <person name="Liu R."/>
            <person name="Luo Y."/>
            <person name="Hu S."/>
            <person name="Wang D."/>
            <person name="Wang C."/>
            <person name="Pandey M.K."/>
            <person name="Ge S."/>
            <person name="Xu Q."/>
            <person name="Li N."/>
            <person name="Li G."/>
            <person name="Huang Y."/>
            <person name="Saxena R.K."/>
            <person name="Ji Y."/>
            <person name="Li M."/>
            <person name="Yan X."/>
            <person name="He Y."/>
            <person name="Liu Y."/>
            <person name="Wang X."/>
            <person name="Xiang C."/>
            <person name="Varshney R.K."/>
            <person name="Ding H."/>
            <person name="Gao S."/>
            <person name="Zong X."/>
        </authorList>
    </citation>
    <scope>NUCLEOTIDE SEQUENCE [LARGE SCALE GENOMIC DNA]</scope>
    <source>
        <strain evidence="2 3">cv. Zhongwan 6</strain>
    </source>
</reference>
<dbReference type="Proteomes" id="UP001058974">
    <property type="component" value="Chromosome 1"/>
</dbReference>
<accession>A0A9D5BKN8</accession>
<evidence type="ECO:0000313" key="3">
    <source>
        <dbReference type="Proteomes" id="UP001058974"/>
    </source>
</evidence>
<protein>
    <submittedName>
        <fullName evidence="2">Uncharacterized protein</fullName>
    </submittedName>
</protein>
<name>A0A9D5BKN8_PEA</name>
<dbReference type="EMBL" id="JAMSHJ010000001">
    <property type="protein sequence ID" value="KAI5445463.1"/>
    <property type="molecule type" value="Genomic_DNA"/>
</dbReference>
<feature type="compositionally biased region" description="Polar residues" evidence="1">
    <location>
        <begin position="22"/>
        <end position="34"/>
    </location>
</feature>
<gene>
    <name evidence="2" type="ORF">KIW84_013627</name>
</gene>
<organism evidence="2 3">
    <name type="scientific">Pisum sativum</name>
    <name type="common">Garden pea</name>
    <name type="synonym">Lathyrus oleraceus</name>
    <dbReference type="NCBI Taxonomy" id="3888"/>
    <lineage>
        <taxon>Eukaryota</taxon>
        <taxon>Viridiplantae</taxon>
        <taxon>Streptophyta</taxon>
        <taxon>Embryophyta</taxon>
        <taxon>Tracheophyta</taxon>
        <taxon>Spermatophyta</taxon>
        <taxon>Magnoliopsida</taxon>
        <taxon>eudicotyledons</taxon>
        <taxon>Gunneridae</taxon>
        <taxon>Pentapetalae</taxon>
        <taxon>rosids</taxon>
        <taxon>fabids</taxon>
        <taxon>Fabales</taxon>
        <taxon>Fabaceae</taxon>
        <taxon>Papilionoideae</taxon>
        <taxon>50 kb inversion clade</taxon>
        <taxon>NPAAA clade</taxon>
        <taxon>Hologalegina</taxon>
        <taxon>IRL clade</taxon>
        <taxon>Fabeae</taxon>
        <taxon>Lathyrus</taxon>
    </lineage>
</organism>
<dbReference type="Gramene" id="Psat01G0362700-T1">
    <property type="protein sequence ID" value="KAI5445463.1"/>
    <property type="gene ID" value="KIW84_013627"/>
</dbReference>
<keyword evidence="3" id="KW-1185">Reference proteome</keyword>
<feature type="compositionally biased region" description="Basic and acidic residues" evidence="1">
    <location>
        <begin position="11"/>
        <end position="21"/>
    </location>
</feature>
<dbReference type="PANTHER" id="PTHR33116:SF86">
    <property type="entry name" value="REVERSE TRANSCRIPTASE DOMAIN-CONTAINING PROTEIN"/>
    <property type="match status" value="1"/>
</dbReference>
<proteinExistence type="predicted"/>